<feature type="compositionally biased region" description="Basic and acidic residues" evidence="1">
    <location>
        <begin position="210"/>
        <end position="226"/>
    </location>
</feature>
<feature type="region of interest" description="Disordered" evidence="1">
    <location>
        <begin position="69"/>
        <end position="141"/>
    </location>
</feature>
<feature type="region of interest" description="Disordered" evidence="1">
    <location>
        <begin position="1"/>
        <end position="40"/>
    </location>
</feature>
<feature type="region of interest" description="Disordered" evidence="1">
    <location>
        <begin position="696"/>
        <end position="716"/>
    </location>
</feature>
<evidence type="ECO:0000313" key="2">
    <source>
        <dbReference type="EMBL" id="KAK0523878.1"/>
    </source>
</evidence>
<dbReference type="EMBL" id="JAPDMQ010000483">
    <property type="protein sequence ID" value="KAK0523878.1"/>
    <property type="molecule type" value="Genomic_DNA"/>
</dbReference>
<comment type="caution">
    <text evidence="2">The sequence shown here is derived from an EMBL/GenBank/DDBJ whole genome shotgun (WGS) entry which is preliminary data.</text>
</comment>
<protein>
    <submittedName>
        <fullName evidence="2">Uncharacterized protein</fullName>
    </submittedName>
</protein>
<feature type="region of interest" description="Disordered" evidence="1">
    <location>
        <begin position="307"/>
        <end position="379"/>
    </location>
</feature>
<feature type="compositionally biased region" description="Low complexity" evidence="1">
    <location>
        <begin position="1468"/>
        <end position="1480"/>
    </location>
</feature>
<feature type="compositionally biased region" description="Polar residues" evidence="1">
    <location>
        <begin position="801"/>
        <end position="820"/>
    </location>
</feature>
<feature type="region of interest" description="Disordered" evidence="1">
    <location>
        <begin position="1260"/>
        <end position="1317"/>
    </location>
</feature>
<feature type="region of interest" description="Disordered" evidence="1">
    <location>
        <begin position="1187"/>
        <end position="1216"/>
    </location>
</feature>
<organism evidence="2 3">
    <name type="scientific">Tilletia horrida</name>
    <dbReference type="NCBI Taxonomy" id="155126"/>
    <lineage>
        <taxon>Eukaryota</taxon>
        <taxon>Fungi</taxon>
        <taxon>Dikarya</taxon>
        <taxon>Basidiomycota</taxon>
        <taxon>Ustilaginomycotina</taxon>
        <taxon>Exobasidiomycetes</taxon>
        <taxon>Tilletiales</taxon>
        <taxon>Tilletiaceae</taxon>
        <taxon>Tilletia</taxon>
    </lineage>
</organism>
<feature type="region of interest" description="Disordered" evidence="1">
    <location>
        <begin position="160"/>
        <end position="256"/>
    </location>
</feature>
<keyword evidence="3" id="KW-1185">Reference proteome</keyword>
<feature type="compositionally biased region" description="Basic and acidic residues" evidence="1">
    <location>
        <begin position="353"/>
        <end position="367"/>
    </location>
</feature>
<feature type="compositionally biased region" description="Polar residues" evidence="1">
    <location>
        <begin position="1125"/>
        <end position="1137"/>
    </location>
</feature>
<feature type="compositionally biased region" description="Low complexity" evidence="1">
    <location>
        <begin position="625"/>
        <end position="654"/>
    </location>
</feature>
<feature type="compositionally biased region" description="Polar residues" evidence="1">
    <location>
        <begin position="778"/>
        <end position="788"/>
    </location>
</feature>
<feature type="region of interest" description="Disordered" evidence="1">
    <location>
        <begin position="569"/>
        <end position="654"/>
    </location>
</feature>
<feature type="compositionally biased region" description="Basic and acidic residues" evidence="1">
    <location>
        <begin position="1500"/>
        <end position="1524"/>
    </location>
</feature>
<feature type="compositionally biased region" description="Gly residues" evidence="1">
    <location>
        <begin position="1688"/>
        <end position="1697"/>
    </location>
</feature>
<feature type="compositionally biased region" description="Polar residues" evidence="1">
    <location>
        <begin position="307"/>
        <end position="320"/>
    </location>
</feature>
<accession>A0AAN6JI31</accession>
<gene>
    <name evidence="2" type="ORF">OC842_006003</name>
</gene>
<feature type="compositionally biased region" description="Low complexity" evidence="1">
    <location>
        <begin position="102"/>
        <end position="121"/>
    </location>
</feature>
<feature type="region of interest" description="Disordered" evidence="1">
    <location>
        <begin position="1428"/>
        <end position="1530"/>
    </location>
</feature>
<feature type="region of interest" description="Disordered" evidence="1">
    <location>
        <begin position="778"/>
        <end position="892"/>
    </location>
</feature>
<feature type="compositionally biased region" description="Low complexity" evidence="1">
    <location>
        <begin position="20"/>
        <end position="36"/>
    </location>
</feature>
<feature type="compositionally biased region" description="Polar residues" evidence="1">
    <location>
        <begin position="987"/>
        <end position="1017"/>
    </location>
</feature>
<feature type="compositionally biased region" description="Low complexity" evidence="1">
    <location>
        <begin position="412"/>
        <end position="427"/>
    </location>
</feature>
<evidence type="ECO:0000256" key="1">
    <source>
        <dbReference type="SAM" id="MobiDB-lite"/>
    </source>
</evidence>
<sequence length="1778" mass="182895">MLAASHIGDSPARPASVYDSSSFPAGPSSSHAHSAAGGVGAVIPPRISSNMHAASGTSAGAGLTPHSYISSSASSTASRSPLKMTSPLPSPSYFHRSSPSIQLSQAQPHQHQQQMSASAVQLASPPTQRPERLPHRTGSISGLRFMSITKAPRALKRLASAGGGTFKDAQPSRSPDSYDEELENFSVGHGSMVSTSQQSHTSRYHAYPSAHHDSRWEAGASEDQRQPHKGKGFGKVFRFGSGSAAKAHQRDGSITTSEETFEQYQARLKAASSQEQLALLAQGPGHSTSTGLIRKASLTLRKRTPSLSSFAFPGNQTAPSTPAAMQFKSASSDTGHSTSSHHTIGGPATSPHGDADLRGRAQGEPKRHYPPPSASTGAAAASYGLPRSATGIGSIRRKPVPNKNLSVDSSMLLQPSSFSSPSRVRSQQASPAIGNLASATTPSAEQEARIQSHDLQLHDYDPPHPDAVAAQLSPGSSKAPSPVPGGHSIETEEMGSPGSKTMSRIRKLSLRRKKGPKLSTADASIPLPNMDNSSPTAVTSLADARSPIHILSPGANSEVASPIAYLSPSKESDALSPTSPQAVQSPTASIRAAAPSANDSPTVQAGFPGLTRVTSFRKRTRETSSPEVSVPSPWQPTSPQHAAQAEAAIAPASAHGPSAAAAATAAGSSGKVPGLKRSGSVGGSFLSRSNSFLSKASSSTFGSARRGRVGQNGSMASLNISGPVHLDSDGADGAMGKLGGGATVISGGPAEAFAMLAARSANPGASYVGGAFGSQPLSPASPSTTATMGSPAPFSVLSRHGPSTNSESLSANPESMTESAGSMAAPASPNGHSAGTLGGTKSLSLPRKSLSSVRSPTPSAAPASGPSDVILPSEQMKSGTVDSVRPASPQTKQSMKAELAQQLDQVLQHPEAPTRRLAHNHSRTLTPHSLSVHGGILPADLIGEVLAQGGNPANLAGGKGKVVGRASLDGVMAGTTGDDAPIVTIGPLTNSSGGTTSPGRKTSTDTESSAGRAQNAQEPALYGLGFKTGVDEEQVRDSAYEPRSGPPKDVPSSPYSQQTSPSSTADLSPGDSDPAGGTRGSRQSQGSRRDHTRTRTLSLASLLGLGLPPASSSASATTSGAANTPHFSNVGSPTVASQGHLEGQLSSRKSSGPDAAGVASPASGAGTGSSSLSPAAIARPMFAGLDADSSRPISFATSGGHEALNGHGHAPSQSSHQNRFWYGQQGRRGSIGASQALGTSSPAQVGAEADEVVTAGMHTREDDTVADLPRTQTQTQNSGLASARQSMQSQGGVSSAHGHSRRGSNTYASSEAPSLETDGDAASVMNAQLVMASRVEVRRADIGKGRNENRTGAAGDDSAQHLGVARAGEDRPISLDDRQREFLVEHTQREAARDAGKVMDGQTLRPLVVDDAPHRYSHQAVMMSYEDDVRHSGGSAQQHDDASAVQARPMPPQDGDGDDADPGPTPTTPTGAESTRSSSGSRRRTRKASYATAEAAIAARKQEQAEREMRQRAREAKRQADRQARYVHKKKTDPLLAARLALYGLQPPDTELTPDDAAAAQTHAHDDYDADVAGPAGDLSGSMDGNATGDTAQMASVDRAFAVPQLAVSSNDDVRGAFDARPLIPASELASMDDPDVPLESTGRGDAASMMVKGELESADMPHQVRVSIADPDGFLMSGDSAGDRLAPGGGGGGVEGGEQSYDSVDRPEFGMQSAASDWHSAHSHHPQHHHHQAHAQHLRQLQQQAQLLPVPSSLEANRLSTASSQFPDFVTTVSHQN</sequence>
<feature type="region of interest" description="Disordered" evidence="1">
    <location>
        <begin position="974"/>
        <end position="1024"/>
    </location>
</feature>
<dbReference type="Proteomes" id="UP001176521">
    <property type="component" value="Unassembled WGS sequence"/>
</dbReference>
<feature type="region of interest" description="Disordered" evidence="1">
    <location>
        <begin position="1672"/>
        <end position="1741"/>
    </location>
</feature>
<feature type="region of interest" description="Disordered" evidence="1">
    <location>
        <begin position="1036"/>
        <end position="1173"/>
    </location>
</feature>
<feature type="region of interest" description="Disordered" evidence="1">
    <location>
        <begin position="1341"/>
        <end position="1362"/>
    </location>
</feature>
<feature type="compositionally biased region" description="Polar residues" evidence="1">
    <location>
        <begin position="192"/>
        <end position="201"/>
    </location>
</feature>
<evidence type="ECO:0000313" key="3">
    <source>
        <dbReference type="Proteomes" id="UP001176521"/>
    </source>
</evidence>
<feature type="region of interest" description="Disordered" evidence="1">
    <location>
        <begin position="412"/>
        <end position="432"/>
    </location>
</feature>
<feature type="compositionally biased region" description="Low complexity" evidence="1">
    <location>
        <begin position="1150"/>
        <end position="1173"/>
    </location>
</feature>
<feature type="compositionally biased region" description="Polar residues" evidence="1">
    <location>
        <begin position="1303"/>
        <end position="1312"/>
    </location>
</feature>
<feature type="compositionally biased region" description="Low complexity" evidence="1">
    <location>
        <begin position="1051"/>
        <end position="1064"/>
    </location>
</feature>
<feature type="compositionally biased region" description="Low complexity" evidence="1">
    <location>
        <begin position="329"/>
        <end position="346"/>
    </location>
</feature>
<feature type="compositionally biased region" description="Basic residues" evidence="1">
    <location>
        <begin position="503"/>
        <end position="516"/>
    </location>
</feature>
<reference evidence="2" key="1">
    <citation type="journal article" date="2023" name="PhytoFront">
        <title>Draft Genome Resources of Seven Strains of Tilletia horrida, Causal Agent of Kernel Smut of Rice.</title>
        <authorList>
            <person name="Khanal S."/>
            <person name="Antony Babu S."/>
            <person name="Zhou X.G."/>
        </authorList>
    </citation>
    <scope>NUCLEOTIDE SEQUENCE</scope>
    <source>
        <strain evidence="2">TX3</strain>
    </source>
</reference>
<feature type="compositionally biased region" description="Low complexity" evidence="1">
    <location>
        <begin position="1096"/>
        <end position="1122"/>
    </location>
</feature>
<proteinExistence type="predicted"/>
<feature type="compositionally biased region" description="Polar residues" evidence="1">
    <location>
        <begin position="1270"/>
        <end position="1293"/>
    </location>
</feature>
<feature type="compositionally biased region" description="Low complexity" evidence="1">
    <location>
        <begin position="69"/>
        <end position="80"/>
    </location>
</feature>
<feature type="compositionally biased region" description="Polar residues" evidence="1">
    <location>
        <begin position="575"/>
        <end position="588"/>
    </location>
</feature>
<name>A0AAN6JI31_9BASI</name>
<feature type="region of interest" description="Disordered" evidence="1">
    <location>
        <begin position="461"/>
        <end position="531"/>
    </location>
</feature>
<feature type="compositionally biased region" description="Low complexity" evidence="1">
    <location>
        <begin position="841"/>
        <end position="867"/>
    </location>
</feature>
<feature type="compositionally biased region" description="Basic residues" evidence="1">
    <location>
        <begin position="1722"/>
        <end position="1738"/>
    </location>
</feature>